<sequence>MENCLLDMSFRHLSLSSDSSSKTHLVEIFSSCFPVVIADEDGEAGRKRWGDLNAKQPNRSAPGDGIKSASPLADGDGSYYYTASGRKRPKSKIKKKKGLDGELVDRVHLQLLHPRQGMVVAETDLAELVEEVTEEDDEEGNMGGAYSAPLFPISSAASKTSEEAFLWCVRKGLPEERLFAASRPMGMWQGTTVSVSLLSSEIQAQDSRGATHTEGSREQGILAKGKASRGRQRISLVSGSRQRVEVEEEREKHASGVFRRTFATGRRSIHVPASPLLLPTLREDLPAEILPQQAPAMGVWEGASVPVRPMFVQIEAQVTRGPTREVCSLKAARELVGKVGVSDSNRTNVYHCGRCGRTFKHYSSLGRHNRYECGVEPKFQCSMCPLKFKQRYNMIIHTRRHLQKEKFECSPRGPATSPGALYPSEHLLLAQQLHMASKGDRGGGSVQQHHHQRASMVAGGFTCTRCGNSYVRPHSLSRHLRFECGPPPPALLSTAGPCLPPPPTEDPPLSCPLPRDFRCERCGRRYLRRRTLLRHRRDDCGTEPRFACPQVRCDLRFRRRYALVAHLIGVHGIARDRAEESVPGLPLPNPAAREHFCRLERSPAQQQLQLSSLPFLPYNIASTACEPSLLPLSDTNDDMITVSPGKECIRSIASSVDVNIPDISSNCIESSDQVSSLVRRPLETDARVTPVRSPQASSAYMLAAKSEGSRVSGREGSSKGSRSSRNKGTGRFMCQTCKTTYGRRDNLMRHVRLECGKEALFHCPQCKYRAKRKFSLIRHLRRGLGRRRSSRVSADRSHLTFSASLHPRAHRRASSLLVAFYQWHRARGRPVFPVYQLRQAVQVEDLPKEPLEAGMRSCSSVPVSNVFSQVLSERKSQAALSLLAFDRSFYDVKGDVFLFDYLAVIVVSFDFGASGGLGWIPPVCIDGLYACEQCGRTYKRKDSLRRHLQWECGKEPQFQCPFCPQRSKRKAHQIRHIRRLHKEEIAL</sequence>
<keyword evidence="9" id="KW-1185">Reference proteome</keyword>
<dbReference type="Gene3D" id="3.30.160.60">
    <property type="entry name" value="Classic Zinc Finger"/>
    <property type="match status" value="4"/>
</dbReference>
<dbReference type="OrthoDB" id="10004641at2759"/>
<dbReference type="Pfam" id="PF00096">
    <property type="entry name" value="zf-C2H2"/>
    <property type="match status" value="2"/>
</dbReference>
<dbReference type="PROSITE" id="PS00028">
    <property type="entry name" value="ZINC_FINGER_C2H2_1"/>
    <property type="match status" value="2"/>
</dbReference>
<evidence type="ECO:0000259" key="7">
    <source>
        <dbReference type="PROSITE" id="PS50157"/>
    </source>
</evidence>
<evidence type="ECO:0000313" key="9">
    <source>
        <dbReference type="Proteomes" id="UP000792457"/>
    </source>
</evidence>
<feature type="domain" description="C2H2-type" evidence="7">
    <location>
        <begin position="732"/>
        <end position="759"/>
    </location>
</feature>
<feature type="domain" description="C2H2-type" evidence="7">
    <location>
        <begin position="350"/>
        <end position="377"/>
    </location>
</feature>
<evidence type="ECO:0000256" key="3">
    <source>
        <dbReference type="ARBA" id="ARBA00022771"/>
    </source>
</evidence>
<evidence type="ECO:0000313" key="8">
    <source>
        <dbReference type="EMBL" id="KAG8233648.1"/>
    </source>
</evidence>
<feature type="region of interest" description="Disordered" evidence="6">
    <location>
        <begin position="204"/>
        <end position="225"/>
    </location>
</feature>
<keyword evidence="1" id="KW-0479">Metal-binding</keyword>
<gene>
    <name evidence="8" type="ORF">J437_LFUL013609</name>
</gene>
<feature type="domain" description="C2H2-type" evidence="7">
    <location>
        <begin position="929"/>
        <end position="956"/>
    </location>
</feature>
<dbReference type="PANTHER" id="PTHR24403:SF67">
    <property type="entry name" value="FI01116P-RELATED"/>
    <property type="match status" value="1"/>
</dbReference>
<evidence type="ECO:0000256" key="5">
    <source>
        <dbReference type="PROSITE-ProRule" id="PRU00042"/>
    </source>
</evidence>
<evidence type="ECO:0000256" key="2">
    <source>
        <dbReference type="ARBA" id="ARBA00022737"/>
    </source>
</evidence>
<dbReference type="SUPFAM" id="SSF57667">
    <property type="entry name" value="beta-beta-alpha zinc fingers"/>
    <property type="match status" value="4"/>
</dbReference>
<keyword evidence="3 5" id="KW-0863">Zinc-finger</keyword>
<keyword evidence="2" id="KW-0677">Repeat</keyword>
<name>A0A8K0KG00_LADFU</name>
<dbReference type="InterPro" id="IPR013087">
    <property type="entry name" value="Znf_C2H2_type"/>
</dbReference>
<protein>
    <recommendedName>
        <fullName evidence="7">C2H2-type domain-containing protein</fullName>
    </recommendedName>
</protein>
<dbReference type="PROSITE" id="PS50157">
    <property type="entry name" value="ZINC_FINGER_C2H2_2"/>
    <property type="match status" value="7"/>
</dbReference>
<reference evidence="8" key="1">
    <citation type="submission" date="2013-04" db="EMBL/GenBank/DDBJ databases">
        <authorList>
            <person name="Qu J."/>
            <person name="Murali S.C."/>
            <person name="Bandaranaike D."/>
            <person name="Bellair M."/>
            <person name="Blankenburg K."/>
            <person name="Chao H."/>
            <person name="Dinh H."/>
            <person name="Doddapaneni H."/>
            <person name="Downs B."/>
            <person name="Dugan-Rocha S."/>
            <person name="Elkadiri S."/>
            <person name="Gnanaolivu R.D."/>
            <person name="Hernandez B."/>
            <person name="Javaid M."/>
            <person name="Jayaseelan J.C."/>
            <person name="Lee S."/>
            <person name="Li M."/>
            <person name="Ming W."/>
            <person name="Munidasa M."/>
            <person name="Muniz J."/>
            <person name="Nguyen L."/>
            <person name="Ongeri F."/>
            <person name="Osuji N."/>
            <person name="Pu L.-L."/>
            <person name="Puazo M."/>
            <person name="Qu C."/>
            <person name="Quiroz J."/>
            <person name="Raj R."/>
            <person name="Weissenberger G."/>
            <person name="Xin Y."/>
            <person name="Zou X."/>
            <person name="Han Y."/>
            <person name="Richards S."/>
            <person name="Worley K."/>
            <person name="Muzny D."/>
            <person name="Gibbs R."/>
        </authorList>
    </citation>
    <scope>NUCLEOTIDE SEQUENCE</scope>
    <source>
        <strain evidence="8">Sampled in the wild</strain>
    </source>
</reference>
<feature type="domain" description="C2H2-type" evidence="7">
    <location>
        <begin position="546"/>
        <end position="576"/>
    </location>
</feature>
<evidence type="ECO:0000256" key="4">
    <source>
        <dbReference type="ARBA" id="ARBA00022833"/>
    </source>
</evidence>
<feature type="domain" description="C2H2-type" evidence="7">
    <location>
        <begin position="379"/>
        <end position="406"/>
    </location>
</feature>
<feature type="domain" description="C2H2-type" evidence="7">
    <location>
        <begin position="461"/>
        <end position="488"/>
    </location>
</feature>
<feature type="domain" description="C2H2-type" evidence="7">
    <location>
        <begin position="517"/>
        <end position="544"/>
    </location>
</feature>
<dbReference type="GO" id="GO:0008270">
    <property type="term" value="F:zinc ion binding"/>
    <property type="evidence" value="ECO:0007669"/>
    <property type="project" value="UniProtKB-KW"/>
</dbReference>
<dbReference type="InterPro" id="IPR050688">
    <property type="entry name" value="Zinc_finger/UBP_domain"/>
</dbReference>
<reference evidence="8" key="2">
    <citation type="submission" date="2017-10" db="EMBL/GenBank/DDBJ databases">
        <title>Ladona fulva Genome sequencing and assembly.</title>
        <authorList>
            <person name="Murali S."/>
            <person name="Richards S."/>
            <person name="Bandaranaike D."/>
            <person name="Bellair M."/>
            <person name="Blankenburg K."/>
            <person name="Chao H."/>
            <person name="Dinh H."/>
            <person name="Doddapaneni H."/>
            <person name="Dugan-Rocha S."/>
            <person name="Elkadiri S."/>
            <person name="Gnanaolivu R."/>
            <person name="Hernandez B."/>
            <person name="Skinner E."/>
            <person name="Javaid M."/>
            <person name="Lee S."/>
            <person name="Li M."/>
            <person name="Ming W."/>
            <person name="Munidasa M."/>
            <person name="Muniz J."/>
            <person name="Nguyen L."/>
            <person name="Hughes D."/>
            <person name="Osuji N."/>
            <person name="Pu L.-L."/>
            <person name="Puazo M."/>
            <person name="Qu C."/>
            <person name="Quiroz J."/>
            <person name="Raj R."/>
            <person name="Weissenberger G."/>
            <person name="Xin Y."/>
            <person name="Zou X."/>
            <person name="Han Y."/>
            <person name="Worley K."/>
            <person name="Muzny D."/>
            <person name="Gibbs R."/>
        </authorList>
    </citation>
    <scope>NUCLEOTIDE SEQUENCE</scope>
    <source>
        <strain evidence="8">Sampled in the wild</strain>
    </source>
</reference>
<keyword evidence="4" id="KW-0862">Zinc</keyword>
<feature type="region of interest" description="Disordered" evidence="6">
    <location>
        <begin position="48"/>
        <end position="71"/>
    </location>
</feature>
<feature type="region of interest" description="Disordered" evidence="6">
    <location>
        <begin position="686"/>
        <end position="729"/>
    </location>
</feature>
<dbReference type="GO" id="GO:0005634">
    <property type="term" value="C:nucleus"/>
    <property type="evidence" value="ECO:0007669"/>
    <property type="project" value="TreeGrafter"/>
</dbReference>
<dbReference type="AlphaFoldDB" id="A0A8K0KG00"/>
<proteinExistence type="predicted"/>
<dbReference type="PANTHER" id="PTHR24403">
    <property type="entry name" value="ZINC FINGER PROTEIN"/>
    <property type="match status" value="1"/>
</dbReference>
<dbReference type="Proteomes" id="UP000792457">
    <property type="component" value="Unassembled WGS sequence"/>
</dbReference>
<dbReference type="GO" id="GO:0010468">
    <property type="term" value="P:regulation of gene expression"/>
    <property type="evidence" value="ECO:0007669"/>
    <property type="project" value="TreeGrafter"/>
</dbReference>
<comment type="caution">
    <text evidence="8">The sequence shown here is derived from an EMBL/GenBank/DDBJ whole genome shotgun (WGS) entry which is preliminary data.</text>
</comment>
<dbReference type="SMART" id="SM00355">
    <property type="entry name" value="ZnF_C2H2"/>
    <property type="match status" value="9"/>
</dbReference>
<accession>A0A8K0KG00</accession>
<organism evidence="8 9">
    <name type="scientific">Ladona fulva</name>
    <name type="common">Scarce chaser dragonfly</name>
    <name type="synonym">Libellula fulva</name>
    <dbReference type="NCBI Taxonomy" id="123851"/>
    <lineage>
        <taxon>Eukaryota</taxon>
        <taxon>Metazoa</taxon>
        <taxon>Ecdysozoa</taxon>
        <taxon>Arthropoda</taxon>
        <taxon>Hexapoda</taxon>
        <taxon>Insecta</taxon>
        <taxon>Pterygota</taxon>
        <taxon>Palaeoptera</taxon>
        <taxon>Odonata</taxon>
        <taxon>Epiprocta</taxon>
        <taxon>Anisoptera</taxon>
        <taxon>Libelluloidea</taxon>
        <taxon>Libellulidae</taxon>
        <taxon>Ladona</taxon>
    </lineage>
</organism>
<feature type="compositionally biased region" description="Low complexity" evidence="6">
    <location>
        <begin position="718"/>
        <end position="729"/>
    </location>
</feature>
<evidence type="ECO:0000256" key="1">
    <source>
        <dbReference type="ARBA" id="ARBA00022723"/>
    </source>
</evidence>
<dbReference type="EMBL" id="KZ308732">
    <property type="protein sequence ID" value="KAG8233648.1"/>
    <property type="molecule type" value="Genomic_DNA"/>
</dbReference>
<dbReference type="InterPro" id="IPR036236">
    <property type="entry name" value="Znf_C2H2_sf"/>
</dbReference>
<evidence type="ECO:0000256" key="6">
    <source>
        <dbReference type="SAM" id="MobiDB-lite"/>
    </source>
</evidence>